<dbReference type="AlphaFoldDB" id="A0A1G9USJ3"/>
<evidence type="ECO:0000313" key="5">
    <source>
        <dbReference type="Proteomes" id="UP000198680"/>
    </source>
</evidence>
<feature type="transmembrane region" description="Helical" evidence="1">
    <location>
        <begin position="282"/>
        <end position="306"/>
    </location>
</feature>
<feature type="transmembrane region" description="Helical" evidence="1">
    <location>
        <begin position="312"/>
        <end position="332"/>
    </location>
</feature>
<dbReference type="SMART" id="SM00267">
    <property type="entry name" value="GGDEF"/>
    <property type="match status" value="1"/>
</dbReference>
<evidence type="ECO:0000313" key="4">
    <source>
        <dbReference type="EMBL" id="SDM62891.1"/>
    </source>
</evidence>
<feature type="transmembrane region" description="Helical" evidence="1">
    <location>
        <begin position="21"/>
        <end position="42"/>
    </location>
</feature>
<dbReference type="CDD" id="cd01949">
    <property type="entry name" value="GGDEF"/>
    <property type="match status" value="1"/>
</dbReference>
<dbReference type="FunFam" id="3.30.70.270:FF:000001">
    <property type="entry name" value="Diguanylate cyclase domain protein"/>
    <property type="match status" value="1"/>
</dbReference>
<dbReference type="NCBIfam" id="TIGR00254">
    <property type="entry name" value="GGDEF"/>
    <property type="match status" value="1"/>
</dbReference>
<dbReference type="PROSITE" id="PS50883">
    <property type="entry name" value="EAL"/>
    <property type="match status" value="1"/>
</dbReference>
<feature type="transmembrane region" description="Helical" evidence="1">
    <location>
        <begin position="119"/>
        <end position="136"/>
    </location>
</feature>
<feature type="transmembrane region" description="Helical" evidence="1">
    <location>
        <begin position="185"/>
        <end position="206"/>
    </location>
</feature>
<dbReference type="PROSITE" id="PS50887">
    <property type="entry name" value="GGDEF"/>
    <property type="match status" value="1"/>
</dbReference>
<accession>A0A1G9USJ3</accession>
<keyword evidence="5" id="KW-1185">Reference proteome</keyword>
<sequence length="719" mass="75837">MEPGTAPADVRRVRSTWHATAPSRSALGLTLTALALFATGVWGRPDGGTWAIAYDLVLYNAVYVGAAFGCAAAARRAADDRLAWWSMTVALVLGVVGNLVYSLAIAPMAEEPFPSVADVFYLAYYLPLYVALVGLIRARVARFHASMWLDGVVGALGAGAVAVAALLAPALELTEGSVPAVLTSLAYPVADVVLLALLVGVGAILGVRRDRTLLLLGAGIGANLLGDIVFLDLATAGVYVEGGPLDLTWLVAMALVALAAHHSEPEAVRASAEASARAATRVGWRVLAVPLACNLASLMVLATGYGDRLPTAAAWLAVGCVVAALVRTAITFREVRAFNEVREQARTDELTGLPNRRAFLDAAQRELDSATARHPAALLLLDLDGFKEVNDSLGHHAGDGLLRQVGPRMRGALRTSDTLARLGGDEFAVLLPHAALDEAQERAERLRELLLQPFTVEGIRLHVGVSIGVATAPVPAATVAELLRCADVAMYAAKASRDGVRAYVPDPGSGTGDLLPAAEQAGLMRPLADRVLELSLEAVARWWPTRRVPVSVNLSAANVSDLDLPSKVAMALLRHGLPPAALTLELVEDTLMADPERGRTVLADLRRLGVRTSIDDYGTGYSSLAYLRHLPADELKLDRSLTRDVGSDPRAAAIVRHTVALAHDLGLSLVAEGVEDDETGVALAALGCDVAQGYAIARPMPVEDLLTWLARRESPLQSL</sequence>
<dbReference type="SMART" id="SM00052">
    <property type="entry name" value="EAL"/>
    <property type="match status" value="1"/>
</dbReference>
<dbReference type="SUPFAM" id="SSF141868">
    <property type="entry name" value="EAL domain-like"/>
    <property type="match status" value="1"/>
</dbReference>
<dbReference type="EMBL" id="FNHE01000007">
    <property type="protein sequence ID" value="SDM62891.1"/>
    <property type="molecule type" value="Genomic_DNA"/>
</dbReference>
<dbReference type="InterPro" id="IPR029787">
    <property type="entry name" value="Nucleotide_cyclase"/>
</dbReference>
<evidence type="ECO:0000256" key="1">
    <source>
        <dbReference type="SAM" id="Phobius"/>
    </source>
</evidence>
<evidence type="ECO:0000259" key="2">
    <source>
        <dbReference type="PROSITE" id="PS50883"/>
    </source>
</evidence>
<dbReference type="Gene3D" id="3.20.20.450">
    <property type="entry name" value="EAL domain"/>
    <property type="match status" value="1"/>
</dbReference>
<dbReference type="InterPro" id="IPR000160">
    <property type="entry name" value="GGDEF_dom"/>
</dbReference>
<feature type="domain" description="GGDEF" evidence="3">
    <location>
        <begin position="374"/>
        <end position="505"/>
    </location>
</feature>
<dbReference type="Gene3D" id="3.30.70.270">
    <property type="match status" value="1"/>
</dbReference>
<dbReference type="InterPro" id="IPR001633">
    <property type="entry name" value="EAL_dom"/>
</dbReference>
<feature type="transmembrane region" description="Helical" evidence="1">
    <location>
        <begin position="148"/>
        <end position="170"/>
    </location>
</feature>
<evidence type="ECO:0000259" key="3">
    <source>
        <dbReference type="PROSITE" id="PS50887"/>
    </source>
</evidence>
<feature type="domain" description="EAL" evidence="2">
    <location>
        <begin position="448"/>
        <end position="713"/>
    </location>
</feature>
<dbReference type="Pfam" id="PF00563">
    <property type="entry name" value="EAL"/>
    <property type="match status" value="1"/>
</dbReference>
<dbReference type="SUPFAM" id="SSF55073">
    <property type="entry name" value="Nucleotide cyclase"/>
    <property type="match status" value="1"/>
</dbReference>
<protein>
    <submittedName>
        <fullName evidence="4">Diguanylate cyclase/phosphodiesterase</fullName>
    </submittedName>
</protein>
<dbReference type="STRING" id="1137991.SAMN05660642_02929"/>
<feature type="transmembrane region" description="Helical" evidence="1">
    <location>
        <begin position="213"/>
        <end position="231"/>
    </location>
</feature>
<dbReference type="Proteomes" id="UP000198680">
    <property type="component" value="Unassembled WGS sequence"/>
</dbReference>
<reference evidence="5" key="1">
    <citation type="submission" date="2016-10" db="EMBL/GenBank/DDBJ databases">
        <authorList>
            <person name="Varghese N."/>
            <person name="Submissions S."/>
        </authorList>
    </citation>
    <scope>NUCLEOTIDE SEQUENCE [LARGE SCALE GENOMIC DNA]</scope>
    <source>
        <strain evidence="5">DSM 45419</strain>
    </source>
</reference>
<dbReference type="InterPro" id="IPR052155">
    <property type="entry name" value="Biofilm_reg_signaling"/>
</dbReference>
<name>A0A1G9USJ3_9ACTN</name>
<feature type="transmembrane region" description="Helical" evidence="1">
    <location>
        <begin position="48"/>
        <end position="70"/>
    </location>
</feature>
<keyword evidence="1" id="KW-0812">Transmembrane</keyword>
<dbReference type="InterPro" id="IPR035919">
    <property type="entry name" value="EAL_sf"/>
</dbReference>
<keyword evidence="1" id="KW-0472">Membrane</keyword>
<proteinExistence type="predicted"/>
<dbReference type="InterPro" id="IPR043128">
    <property type="entry name" value="Rev_trsase/Diguanyl_cyclase"/>
</dbReference>
<dbReference type="PANTHER" id="PTHR44757:SF2">
    <property type="entry name" value="BIOFILM ARCHITECTURE MAINTENANCE PROTEIN MBAA"/>
    <property type="match status" value="1"/>
</dbReference>
<keyword evidence="1" id="KW-1133">Transmembrane helix</keyword>
<feature type="transmembrane region" description="Helical" evidence="1">
    <location>
        <begin position="82"/>
        <end position="107"/>
    </location>
</feature>
<dbReference type="PANTHER" id="PTHR44757">
    <property type="entry name" value="DIGUANYLATE CYCLASE DGCP"/>
    <property type="match status" value="1"/>
</dbReference>
<dbReference type="CDD" id="cd01948">
    <property type="entry name" value="EAL"/>
    <property type="match status" value="1"/>
</dbReference>
<gene>
    <name evidence="4" type="ORF">SAMN05660642_02929</name>
</gene>
<dbReference type="Pfam" id="PF00990">
    <property type="entry name" value="GGDEF"/>
    <property type="match status" value="1"/>
</dbReference>
<organism evidence="4 5">
    <name type="scientific">Geodermatophilus siccatus</name>
    <dbReference type="NCBI Taxonomy" id="1137991"/>
    <lineage>
        <taxon>Bacteria</taxon>
        <taxon>Bacillati</taxon>
        <taxon>Actinomycetota</taxon>
        <taxon>Actinomycetes</taxon>
        <taxon>Geodermatophilales</taxon>
        <taxon>Geodermatophilaceae</taxon>
        <taxon>Geodermatophilus</taxon>
    </lineage>
</organism>